<evidence type="ECO:0000313" key="3">
    <source>
        <dbReference type="EMBL" id="QDL92378.1"/>
    </source>
</evidence>
<sequence length="217" mass="22234">MAERIALVTGASRGLGFATALALAGPGTHVIALARTTGGLEELDDAIREKGGTATLVPMSLTDDAGLARLGLSVYERWGRLDLLVHCAAQAAPLSPVGHVDEKDFDGAMALNARATLRLIAIAEPLLKAAGPGATAVFCDDRSAGKFHAAYAASKAAARAVVDAWAAETAAIGPRVVTFTPEPMPTALRGRFRPGENREALASADSQAEALLAALKG</sequence>
<dbReference type="Pfam" id="PF00106">
    <property type="entry name" value="adh_short"/>
    <property type="match status" value="1"/>
</dbReference>
<dbReference type="Gene3D" id="3.40.50.720">
    <property type="entry name" value="NAD(P)-binding Rossmann-like Domain"/>
    <property type="match status" value="1"/>
</dbReference>
<protein>
    <submittedName>
        <fullName evidence="3">SDR family oxidoreductase</fullName>
    </submittedName>
</protein>
<dbReference type="Proteomes" id="UP000305888">
    <property type="component" value="Chromosome"/>
</dbReference>
<evidence type="ECO:0000313" key="4">
    <source>
        <dbReference type="Proteomes" id="UP000305888"/>
    </source>
</evidence>
<gene>
    <name evidence="3" type="ORF">FDP22_11675</name>
</gene>
<dbReference type="PANTHER" id="PTHR43639:SF1">
    <property type="entry name" value="SHORT-CHAIN DEHYDROGENASE_REDUCTASE FAMILY PROTEIN"/>
    <property type="match status" value="1"/>
</dbReference>
<dbReference type="CDD" id="cd05233">
    <property type="entry name" value="SDR_c"/>
    <property type="match status" value="1"/>
</dbReference>
<dbReference type="AlphaFoldDB" id="A0A5B8FHU7"/>
<dbReference type="RefSeq" id="WP_138573149.1">
    <property type="nucleotide sequence ID" value="NZ_CP040818.1"/>
</dbReference>
<organism evidence="3 4">
    <name type="scientific">Paroceanicella profunda</name>
    <dbReference type="NCBI Taxonomy" id="2579971"/>
    <lineage>
        <taxon>Bacteria</taxon>
        <taxon>Pseudomonadati</taxon>
        <taxon>Pseudomonadota</taxon>
        <taxon>Alphaproteobacteria</taxon>
        <taxon>Rhodobacterales</taxon>
        <taxon>Paracoccaceae</taxon>
        <taxon>Paroceanicella</taxon>
    </lineage>
</organism>
<evidence type="ECO:0000256" key="2">
    <source>
        <dbReference type="ARBA" id="ARBA00023002"/>
    </source>
</evidence>
<name>A0A5B8FHU7_9RHOB</name>
<dbReference type="PANTHER" id="PTHR43639">
    <property type="entry name" value="OXIDOREDUCTASE, SHORT-CHAIN DEHYDROGENASE/REDUCTASE FAMILY (AFU_ORTHOLOGUE AFUA_5G02870)"/>
    <property type="match status" value="1"/>
</dbReference>
<dbReference type="KEGG" id="ppru:FDP22_11675"/>
<accession>A0A5B8FHU7</accession>
<dbReference type="PRINTS" id="PR00081">
    <property type="entry name" value="GDHRDH"/>
</dbReference>
<dbReference type="SUPFAM" id="SSF51735">
    <property type="entry name" value="NAD(P)-binding Rossmann-fold domains"/>
    <property type="match status" value="1"/>
</dbReference>
<dbReference type="OrthoDB" id="9790785at2"/>
<dbReference type="InterPro" id="IPR036291">
    <property type="entry name" value="NAD(P)-bd_dom_sf"/>
</dbReference>
<reference evidence="3 4" key="1">
    <citation type="submission" date="2019-06" db="EMBL/GenBank/DDBJ databases">
        <title>Genome sequence of Rhodobacteraceae bacterium D4M1.</title>
        <authorList>
            <person name="Cao J."/>
        </authorList>
    </citation>
    <scope>NUCLEOTIDE SEQUENCE [LARGE SCALE GENOMIC DNA]</scope>
    <source>
        <strain evidence="3 4">D4M1</strain>
    </source>
</reference>
<comment type="similarity">
    <text evidence="1">Belongs to the short-chain dehydrogenases/reductases (SDR) family.</text>
</comment>
<evidence type="ECO:0000256" key="1">
    <source>
        <dbReference type="ARBA" id="ARBA00006484"/>
    </source>
</evidence>
<dbReference type="GO" id="GO:0016491">
    <property type="term" value="F:oxidoreductase activity"/>
    <property type="evidence" value="ECO:0007669"/>
    <property type="project" value="UniProtKB-KW"/>
</dbReference>
<keyword evidence="4" id="KW-1185">Reference proteome</keyword>
<dbReference type="EMBL" id="CP040818">
    <property type="protein sequence ID" value="QDL92378.1"/>
    <property type="molecule type" value="Genomic_DNA"/>
</dbReference>
<proteinExistence type="inferred from homology"/>
<dbReference type="InterPro" id="IPR002347">
    <property type="entry name" value="SDR_fam"/>
</dbReference>
<keyword evidence="2" id="KW-0560">Oxidoreductase</keyword>